<proteinExistence type="predicted"/>
<dbReference type="RefSeq" id="WP_244727856.1">
    <property type="nucleotide sequence ID" value="NZ_CP095045.1"/>
</dbReference>
<gene>
    <name evidence="1" type="ORF">MUN78_16405</name>
</gene>
<keyword evidence="2" id="KW-1185">Reference proteome</keyword>
<accession>A0ABY4FLP6</accession>
<evidence type="ECO:0000313" key="1">
    <source>
        <dbReference type="EMBL" id="UOQ57212.1"/>
    </source>
</evidence>
<evidence type="ECO:0000313" key="2">
    <source>
        <dbReference type="Proteomes" id="UP000831786"/>
    </source>
</evidence>
<sequence>MDISKIIQPKSDQQNYDDYIAGPKTVTVSDVRVLETDQPLELHLTEFPGRPYKPNLSMRRVLIGIWGNGVSSYIGRSLRLYGDPTVKFGKYEVGGIKISHLSHIDEPKTIMLTVTRGRKEPFTVQPLTTRDAAAAWLQAASTMEELQKAWAAVQQAGYAADLSGLKDARKQELT</sequence>
<name>A0ABY4FLP6_9MICO</name>
<reference evidence="1 2" key="1">
    <citation type="submission" date="2022-04" db="EMBL/GenBank/DDBJ databases">
        <title>Leucobacter sp. isolated from rhizosphere of garlic.</title>
        <authorList>
            <person name="Won M."/>
            <person name="Lee C.-M."/>
            <person name="Woen H.-Y."/>
            <person name="Kwon S.-W."/>
        </authorList>
    </citation>
    <scope>NUCLEOTIDE SEQUENCE [LARGE SCALE GENOMIC DNA]</scope>
    <source>
        <strain evidence="1 2">H21R-40</strain>
    </source>
</reference>
<dbReference type="Proteomes" id="UP000831786">
    <property type="component" value="Chromosome"/>
</dbReference>
<protein>
    <submittedName>
        <fullName evidence="1">Uncharacterized protein</fullName>
    </submittedName>
</protein>
<dbReference type="EMBL" id="CP095045">
    <property type="protein sequence ID" value="UOQ57212.1"/>
    <property type="molecule type" value="Genomic_DNA"/>
</dbReference>
<organism evidence="1 2">
    <name type="scientific">Leucobacter allii</name>
    <dbReference type="NCBI Taxonomy" id="2932247"/>
    <lineage>
        <taxon>Bacteria</taxon>
        <taxon>Bacillati</taxon>
        <taxon>Actinomycetota</taxon>
        <taxon>Actinomycetes</taxon>
        <taxon>Micrococcales</taxon>
        <taxon>Microbacteriaceae</taxon>
        <taxon>Leucobacter</taxon>
    </lineage>
</organism>